<feature type="non-terminal residue" evidence="1">
    <location>
        <position position="1"/>
    </location>
</feature>
<protein>
    <submittedName>
        <fullName evidence="1">Uncharacterized protein</fullName>
    </submittedName>
</protein>
<dbReference type="EMBL" id="BKCJ011309034">
    <property type="protein sequence ID" value="GFD18677.1"/>
    <property type="molecule type" value="Genomic_DNA"/>
</dbReference>
<name>A0A699U891_TANCI</name>
<proteinExistence type="predicted"/>
<reference evidence="1" key="1">
    <citation type="journal article" date="2019" name="Sci. Rep.">
        <title>Draft genome of Tanacetum cinerariifolium, the natural source of mosquito coil.</title>
        <authorList>
            <person name="Yamashiro T."/>
            <person name="Shiraishi A."/>
            <person name="Satake H."/>
            <person name="Nakayama K."/>
        </authorList>
    </citation>
    <scope>NUCLEOTIDE SEQUENCE</scope>
</reference>
<dbReference type="AlphaFoldDB" id="A0A699U891"/>
<gene>
    <name evidence="1" type="ORF">Tci_890646</name>
</gene>
<evidence type="ECO:0000313" key="1">
    <source>
        <dbReference type="EMBL" id="GFD18677.1"/>
    </source>
</evidence>
<comment type="caution">
    <text evidence="1">The sequence shown here is derived from an EMBL/GenBank/DDBJ whole genome shotgun (WGS) entry which is preliminary data.</text>
</comment>
<sequence>IPIGIENSVFNMEEEPEHSFSMGYEHFSTTLVPKLNEVAESSIKNLVPIPRECEVTSNESESNEPVKDDFSAFTTFPNPLFKDSNDVTSNDKESIHDVPIEESKVCSNPLFDNDETNFDELESHVESNFVESLSNHDTMKFDNLEEFSEPLIPIHIAEEERIRKEHAEY</sequence>
<accession>A0A699U891</accession>
<organism evidence="1">
    <name type="scientific">Tanacetum cinerariifolium</name>
    <name type="common">Dalmatian daisy</name>
    <name type="synonym">Chrysanthemum cinerariifolium</name>
    <dbReference type="NCBI Taxonomy" id="118510"/>
    <lineage>
        <taxon>Eukaryota</taxon>
        <taxon>Viridiplantae</taxon>
        <taxon>Streptophyta</taxon>
        <taxon>Embryophyta</taxon>
        <taxon>Tracheophyta</taxon>
        <taxon>Spermatophyta</taxon>
        <taxon>Magnoliopsida</taxon>
        <taxon>eudicotyledons</taxon>
        <taxon>Gunneridae</taxon>
        <taxon>Pentapetalae</taxon>
        <taxon>asterids</taxon>
        <taxon>campanulids</taxon>
        <taxon>Asterales</taxon>
        <taxon>Asteraceae</taxon>
        <taxon>Asteroideae</taxon>
        <taxon>Anthemideae</taxon>
        <taxon>Anthemidinae</taxon>
        <taxon>Tanacetum</taxon>
    </lineage>
</organism>
<feature type="non-terminal residue" evidence="1">
    <location>
        <position position="169"/>
    </location>
</feature>